<proteinExistence type="predicted"/>
<dbReference type="OrthoDB" id="6359008at2759"/>
<dbReference type="EMBL" id="VSRR010108270">
    <property type="protein sequence ID" value="MPC97016.1"/>
    <property type="molecule type" value="Genomic_DNA"/>
</dbReference>
<protein>
    <submittedName>
        <fullName evidence="1">Uncharacterized protein</fullName>
    </submittedName>
</protein>
<comment type="caution">
    <text evidence="1">The sequence shown here is derived from an EMBL/GenBank/DDBJ whole genome shotgun (WGS) entry which is preliminary data.</text>
</comment>
<reference evidence="1 2" key="1">
    <citation type="submission" date="2019-05" db="EMBL/GenBank/DDBJ databases">
        <title>Another draft genome of Portunus trituberculatus and its Hox gene families provides insights of decapod evolution.</title>
        <authorList>
            <person name="Jeong J.-H."/>
            <person name="Song I."/>
            <person name="Kim S."/>
            <person name="Choi T."/>
            <person name="Kim D."/>
            <person name="Ryu S."/>
            <person name="Kim W."/>
        </authorList>
    </citation>
    <scope>NUCLEOTIDE SEQUENCE [LARGE SCALE GENOMIC DNA]</scope>
    <source>
        <tissue evidence="1">Muscle</tissue>
    </source>
</reference>
<dbReference type="Proteomes" id="UP000324222">
    <property type="component" value="Unassembled WGS sequence"/>
</dbReference>
<sequence>MFVNVEEDGNVQHFRPRLSRGQHQHLIIIPPGGLKEVLFPLAVTRQSGTMEVTIEAVTQVMQDSETWEVEVKPEGVPVRKHTSLVLDLRNRAVLYEFLDVPIDESPIIPFSIIRRFLYGSPAARISITGVFCFP</sequence>
<evidence type="ECO:0000313" key="1">
    <source>
        <dbReference type="EMBL" id="MPC97016.1"/>
    </source>
</evidence>
<evidence type="ECO:0000313" key="2">
    <source>
        <dbReference type="Proteomes" id="UP000324222"/>
    </source>
</evidence>
<organism evidence="1 2">
    <name type="scientific">Portunus trituberculatus</name>
    <name type="common">Swimming crab</name>
    <name type="synonym">Neptunus trituberculatus</name>
    <dbReference type="NCBI Taxonomy" id="210409"/>
    <lineage>
        <taxon>Eukaryota</taxon>
        <taxon>Metazoa</taxon>
        <taxon>Ecdysozoa</taxon>
        <taxon>Arthropoda</taxon>
        <taxon>Crustacea</taxon>
        <taxon>Multicrustacea</taxon>
        <taxon>Malacostraca</taxon>
        <taxon>Eumalacostraca</taxon>
        <taxon>Eucarida</taxon>
        <taxon>Decapoda</taxon>
        <taxon>Pleocyemata</taxon>
        <taxon>Brachyura</taxon>
        <taxon>Eubrachyura</taxon>
        <taxon>Portunoidea</taxon>
        <taxon>Portunidae</taxon>
        <taxon>Portuninae</taxon>
        <taxon>Portunus</taxon>
    </lineage>
</organism>
<gene>
    <name evidence="1" type="ORF">E2C01_092304</name>
</gene>
<dbReference type="AlphaFoldDB" id="A0A5B7JRN5"/>
<keyword evidence="2" id="KW-1185">Reference proteome</keyword>
<name>A0A5B7JRN5_PORTR</name>
<accession>A0A5B7JRN5</accession>